<reference evidence="1 2" key="1">
    <citation type="submission" date="2023-04" db="EMBL/GenBank/DDBJ databases">
        <title>Draft genome sequence of acteroides sedimenti strain YN3PY1.</title>
        <authorList>
            <person name="Yoshida N."/>
        </authorList>
    </citation>
    <scope>NUCLEOTIDE SEQUENCE [LARGE SCALE GENOMIC DNA]</scope>
    <source>
        <strain evidence="1 2">YN3PY1</strain>
    </source>
</reference>
<dbReference type="EMBL" id="AP028055">
    <property type="protein sequence ID" value="BEG98861.1"/>
    <property type="molecule type" value="Genomic_DNA"/>
</dbReference>
<organism evidence="1 2">
    <name type="scientific">Bacteroides sedimenti</name>
    <dbReference type="NCBI Taxonomy" id="2136147"/>
    <lineage>
        <taxon>Bacteria</taxon>
        <taxon>Pseudomonadati</taxon>
        <taxon>Bacteroidota</taxon>
        <taxon>Bacteroidia</taxon>
        <taxon>Bacteroidales</taxon>
        <taxon>Bacteroidaceae</taxon>
        <taxon>Bacteroides</taxon>
    </lineage>
</organism>
<proteinExistence type="predicted"/>
<evidence type="ECO:0000313" key="1">
    <source>
        <dbReference type="EMBL" id="BEG98861.1"/>
    </source>
</evidence>
<accession>A0ABN6Z956</accession>
<keyword evidence="2" id="KW-1185">Reference proteome</keyword>
<gene>
    <name evidence="1" type="ORF">BSYN_11260</name>
</gene>
<name>A0ABN6Z956_9BACE</name>
<sequence length="296" mass="33594">MTFDNSIILKQLKIRCGNSSIKLPGKIQMQFDGKNCCLTVSSLGVLENMQNDAGAFEGWAIVLYRWLNPEAVIIGWEKPDESNGHYQRSLFRVTEFCKEYCWCKIAENCKEMTADLRISENGGIYIVNASDKVRNQSKPNERSKEACLEMNICNNPSQLSSLTDAVFINRQLPVGLFENEVTDENIIFTGKKSAVDLWGMDTENNLLIFELKADGNRKIGIISELFFYAIFMLKVKNGLFKSPSFPDFKTIRTFFLASKVHPLIDDKVIEILNNNTSVISYSIISNNDFDLVTECK</sequence>
<dbReference type="Proteomes" id="UP001496674">
    <property type="component" value="Chromosome"/>
</dbReference>
<evidence type="ECO:0000313" key="2">
    <source>
        <dbReference type="Proteomes" id="UP001496674"/>
    </source>
</evidence>
<dbReference type="RefSeq" id="WP_353334067.1">
    <property type="nucleotide sequence ID" value="NZ_AP028055.1"/>
</dbReference>
<protein>
    <submittedName>
        <fullName evidence="1">Uncharacterized protein</fullName>
    </submittedName>
</protein>